<keyword evidence="5" id="KW-1185">Reference proteome</keyword>
<dbReference type="GO" id="GO:0043130">
    <property type="term" value="F:ubiquitin binding"/>
    <property type="evidence" value="ECO:0007669"/>
    <property type="project" value="TreeGrafter"/>
</dbReference>
<name>A0AA35VT55_LACSI</name>
<dbReference type="GO" id="GO:0005783">
    <property type="term" value="C:endoplasmic reticulum"/>
    <property type="evidence" value="ECO:0007669"/>
    <property type="project" value="TreeGrafter"/>
</dbReference>
<dbReference type="InterPro" id="IPR001012">
    <property type="entry name" value="UBX_dom"/>
</dbReference>
<reference evidence="4" key="1">
    <citation type="submission" date="2023-04" db="EMBL/GenBank/DDBJ databases">
        <authorList>
            <person name="Vijverberg K."/>
            <person name="Xiong W."/>
            <person name="Schranz E."/>
        </authorList>
    </citation>
    <scope>NUCLEOTIDE SEQUENCE</scope>
</reference>
<dbReference type="Gene3D" id="3.10.20.90">
    <property type="entry name" value="Phosphatidylinositol 3-kinase Catalytic Subunit, Chain A, domain 1"/>
    <property type="match status" value="1"/>
</dbReference>
<dbReference type="PANTHER" id="PTHR23322">
    <property type="entry name" value="FAS-ASSOCIATED PROTEIN"/>
    <property type="match status" value="1"/>
</dbReference>
<accession>A0AA35VT55</accession>
<dbReference type="PANTHER" id="PTHR23322:SF71">
    <property type="entry name" value="UBIQUITIN-ASSOCIATED (UBA) PROTEIN-RELATED"/>
    <property type="match status" value="1"/>
</dbReference>
<dbReference type="InterPro" id="IPR006577">
    <property type="entry name" value="UAS"/>
</dbReference>
<proteinExistence type="predicted"/>
<dbReference type="Proteomes" id="UP001177003">
    <property type="component" value="Chromosome 1"/>
</dbReference>
<dbReference type="InterPro" id="IPR036249">
    <property type="entry name" value="Thioredoxin-like_sf"/>
</dbReference>
<organism evidence="4 5">
    <name type="scientific">Lactuca saligna</name>
    <name type="common">Willowleaf lettuce</name>
    <dbReference type="NCBI Taxonomy" id="75948"/>
    <lineage>
        <taxon>Eukaryota</taxon>
        <taxon>Viridiplantae</taxon>
        <taxon>Streptophyta</taxon>
        <taxon>Embryophyta</taxon>
        <taxon>Tracheophyta</taxon>
        <taxon>Spermatophyta</taxon>
        <taxon>Magnoliopsida</taxon>
        <taxon>eudicotyledons</taxon>
        <taxon>Gunneridae</taxon>
        <taxon>Pentapetalae</taxon>
        <taxon>asterids</taxon>
        <taxon>campanulids</taxon>
        <taxon>Asterales</taxon>
        <taxon>Asteraceae</taxon>
        <taxon>Cichorioideae</taxon>
        <taxon>Cichorieae</taxon>
        <taxon>Lactucinae</taxon>
        <taxon>Lactuca</taxon>
    </lineage>
</organism>
<dbReference type="CDD" id="cd01767">
    <property type="entry name" value="UBX"/>
    <property type="match status" value="1"/>
</dbReference>
<dbReference type="EMBL" id="OX465077">
    <property type="protein sequence ID" value="CAI9267237.1"/>
    <property type="molecule type" value="Genomic_DNA"/>
</dbReference>
<dbReference type="InterPro" id="IPR050730">
    <property type="entry name" value="UBX_domain-protein"/>
</dbReference>
<sequence>MANPLEMLEASCTRLVRRMVSLPRAIMDQGLDLMRNHHHQFPPPNVPVYHHHPPLDHSISNHLQPDLSFLSCFEQHFGIIHPFFYALVVQFLDANFVSWGGVADQGEGLHMATTLRAASYPFCAVVAPGSGHNLDVVQQMEGPVTPEELVEILQTILEEQQSAFSNTRAQAEEKRKDDIRLIQEQDAAFAASLQADQEKMSKLENKAQHEENATANGQHSQILIRFPNGERKEKTFSSLDKMEAIFKFIDSLGIPGVGENYRLVSSFPRKLVSLVFADGSQSGGPRLSFANGVWVEQTLSLKPSFKQVVDDGIMETKATTEERKQQRLQSNDLSNEPATSVLLQLDMESKEEEPFFLPLNSCYL</sequence>
<dbReference type="Gene3D" id="3.40.30.10">
    <property type="entry name" value="Glutaredoxin"/>
    <property type="match status" value="1"/>
</dbReference>
<evidence type="ECO:0000256" key="2">
    <source>
        <dbReference type="SAM" id="Coils"/>
    </source>
</evidence>
<evidence type="ECO:0000256" key="1">
    <source>
        <dbReference type="ARBA" id="ARBA00022786"/>
    </source>
</evidence>
<dbReference type="GO" id="GO:0036503">
    <property type="term" value="P:ERAD pathway"/>
    <property type="evidence" value="ECO:0007669"/>
    <property type="project" value="TreeGrafter"/>
</dbReference>
<dbReference type="SMART" id="SM00166">
    <property type="entry name" value="UBX"/>
    <property type="match status" value="1"/>
</dbReference>
<dbReference type="SMART" id="SM00594">
    <property type="entry name" value="UAS"/>
    <property type="match status" value="1"/>
</dbReference>
<dbReference type="InterPro" id="IPR029071">
    <property type="entry name" value="Ubiquitin-like_domsf"/>
</dbReference>
<dbReference type="Pfam" id="PF00789">
    <property type="entry name" value="UBX"/>
    <property type="match status" value="1"/>
</dbReference>
<dbReference type="AlphaFoldDB" id="A0AA35VT55"/>
<feature type="domain" description="UBX" evidence="3">
    <location>
        <begin position="215"/>
        <end position="282"/>
    </location>
</feature>
<gene>
    <name evidence="4" type="ORF">LSALG_LOCUS7732</name>
</gene>
<dbReference type="PROSITE" id="PS50033">
    <property type="entry name" value="UBX"/>
    <property type="match status" value="1"/>
</dbReference>
<protein>
    <recommendedName>
        <fullName evidence="3">UBX domain-containing protein</fullName>
    </recommendedName>
</protein>
<evidence type="ECO:0000313" key="4">
    <source>
        <dbReference type="EMBL" id="CAI9267237.1"/>
    </source>
</evidence>
<evidence type="ECO:0000313" key="5">
    <source>
        <dbReference type="Proteomes" id="UP001177003"/>
    </source>
</evidence>
<keyword evidence="1" id="KW-0833">Ubl conjugation pathway</keyword>
<dbReference type="SUPFAM" id="SSF54236">
    <property type="entry name" value="Ubiquitin-like"/>
    <property type="match status" value="1"/>
</dbReference>
<evidence type="ECO:0000259" key="3">
    <source>
        <dbReference type="PROSITE" id="PS50033"/>
    </source>
</evidence>
<feature type="coiled-coil region" evidence="2">
    <location>
        <begin position="157"/>
        <end position="213"/>
    </location>
</feature>
<keyword evidence="2" id="KW-0175">Coiled coil</keyword>
<dbReference type="SUPFAM" id="SSF52833">
    <property type="entry name" value="Thioredoxin-like"/>
    <property type="match status" value="1"/>
</dbReference>